<evidence type="ECO:0000313" key="1">
    <source>
        <dbReference type="EMBL" id="KAK3578874.1"/>
    </source>
</evidence>
<dbReference type="AlphaFoldDB" id="A0AAE0RSP1"/>
<accession>A0AAE0RSP1</accession>
<sequence>MGFPLNLDKADTKWSPLPTLQITWVFLPKRGRRTQGGHLCLRCKLHGFNSPRRQGGHRVDKSPYVANCIRFPPHAGKADTGWTPLPTLQIAWIFLPTQARRTQDGQISLRCKLHGISSPRRQGGHRLDTSAYAANCMDFPPDEGKADTGWTPLPTLQSAWIFLPTQTRRTQGGRLCLRCRLHGLWVVLPMQARRTQGGRLCLRCKLHGISSPRRQGGHRVDAYAYFADCMGCGLSSPRRQGRHRVDTFAFVADCMGFPPHAGKSDTGWTPLPTLQIAWVVGCPPHAGKADTGQGGHRVDTFAFVADCMGYPLHSGREVTWWKPLSAFRIAWAFLPTQAGRPQGLRLWLPFRLHGPSSPRRQDSQRVDASSCLVCMGFPPHAGRAATGYT</sequence>
<name>A0AAE0RSP1_9BIVA</name>
<gene>
    <name evidence="1" type="ORF">CHS0354_010234</name>
</gene>
<dbReference type="EMBL" id="JAEAOA010000640">
    <property type="protein sequence ID" value="KAK3578874.1"/>
    <property type="molecule type" value="Genomic_DNA"/>
</dbReference>
<reference evidence="1" key="3">
    <citation type="submission" date="2023-05" db="EMBL/GenBank/DDBJ databases">
        <authorList>
            <person name="Smith C.H."/>
        </authorList>
    </citation>
    <scope>NUCLEOTIDE SEQUENCE</scope>
    <source>
        <strain evidence="1">CHS0354</strain>
        <tissue evidence="1">Mantle</tissue>
    </source>
</reference>
<keyword evidence="2" id="KW-1185">Reference proteome</keyword>
<organism evidence="1 2">
    <name type="scientific">Potamilus streckersoni</name>
    <dbReference type="NCBI Taxonomy" id="2493646"/>
    <lineage>
        <taxon>Eukaryota</taxon>
        <taxon>Metazoa</taxon>
        <taxon>Spiralia</taxon>
        <taxon>Lophotrochozoa</taxon>
        <taxon>Mollusca</taxon>
        <taxon>Bivalvia</taxon>
        <taxon>Autobranchia</taxon>
        <taxon>Heteroconchia</taxon>
        <taxon>Palaeoheterodonta</taxon>
        <taxon>Unionida</taxon>
        <taxon>Unionoidea</taxon>
        <taxon>Unionidae</taxon>
        <taxon>Ambleminae</taxon>
        <taxon>Lampsilini</taxon>
        <taxon>Potamilus</taxon>
    </lineage>
</organism>
<comment type="caution">
    <text evidence="1">The sequence shown here is derived from an EMBL/GenBank/DDBJ whole genome shotgun (WGS) entry which is preliminary data.</text>
</comment>
<evidence type="ECO:0000313" key="2">
    <source>
        <dbReference type="Proteomes" id="UP001195483"/>
    </source>
</evidence>
<dbReference type="Proteomes" id="UP001195483">
    <property type="component" value="Unassembled WGS sequence"/>
</dbReference>
<reference evidence="1" key="2">
    <citation type="journal article" date="2021" name="Genome Biol. Evol.">
        <title>Developing a high-quality reference genome for a parasitic bivalve with doubly uniparental inheritance (Bivalvia: Unionida).</title>
        <authorList>
            <person name="Smith C.H."/>
        </authorList>
    </citation>
    <scope>NUCLEOTIDE SEQUENCE</scope>
    <source>
        <strain evidence="1">CHS0354</strain>
        <tissue evidence="1">Mantle</tissue>
    </source>
</reference>
<proteinExistence type="predicted"/>
<protein>
    <submittedName>
        <fullName evidence="1">Uncharacterized protein</fullName>
    </submittedName>
</protein>
<reference evidence="1" key="1">
    <citation type="journal article" date="2021" name="Genome Biol. Evol.">
        <title>A High-Quality Reference Genome for a Parasitic Bivalve with Doubly Uniparental Inheritance (Bivalvia: Unionida).</title>
        <authorList>
            <person name="Smith C.H."/>
        </authorList>
    </citation>
    <scope>NUCLEOTIDE SEQUENCE</scope>
    <source>
        <strain evidence="1">CHS0354</strain>
    </source>
</reference>